<proteinExistence type="predicted"/>
<dbReference type="EMBL" id="JAQQWM010000003">
    <property type="protein sequence ID" value="KAK8071520.1"/>
    <property type="molecule type" value="Genomic_DNA"/>
</dbReference>
<organism evidence="1 2">
    <name type="scientific">Apiospora saccharicola</name>
    <dbReference type="NCBI Taxonomy" id="335842"/>
    <lineage>
        <taxon>Eukaryota</taxon>
        <taxon>Fungi</taxon>
        <taxon>Dikarya</taxon>
        <taxon>Ascomycota</taxon>
        <taxon>Pezizomycotina</taxon>
        <taxon>Sordariomycetes</taxon>
        <taxon>Xylariomycetidae</taxon>
        <taxon>Amphisphaeriales</taxon>
        <taxon>Apiosporaceae</taxon>
        <taxon>Apiospora</taxon>
    </lineage>
</organism>
<dbReference type="Proteomes" id="UP001446871">
    <property type="component" value="Unassembled WGS sequence"/>
</dbReference>
<name>A0ABR1VJX8_9PEZI</name>
<comment type="caution">
    <text evidence="1">The sequence shown here is derived from an EMBL/GenBank/DDBJ whole genome shotgun (WGS) entry which is preliminary data.</text>
</comment>
<sequence length="331" mass="37360">MVSLLSLPREIRDMILQLVLQHERAPPAGCERQLEGRVSILDVTSEAWALKKRVRYEPKTVQPTATTLMLVNRQLHAEVRDSVAWLQSREGRRCKVDVLLLDEKELWVTPLRTPACSPVLDQVDADMRVVGVLPDADRDAPRNIFDRGDGGPPGYVWPYYYALERFLQAGPTGRPASDSGNSVDRHMTVHRLVLNFVTPTPDEQHPLGSHGEKQRCLIARAIKSGATAAHMRARTKLLRPEWLAEELLHILESLIVGGKDGVTYARLVMERVGVIEAQVDGRHYKEIDVGATLRGMKLGCDPSWYRYQEEKKFYEAWRKKVFAARAAAGLN</sequence>
<keyword evidence="2" id="KW-1185">Reference proteome</keyword>
<evidence type="ECO:0000313" key="2">
    <source>
        <dbReference type="Proteomes" id="UP001446871"/>
    </source>
</evidence>
<reference evidence="1 2" key="1">
    <citation type="submission" date="2023-01" db="EMBL/GenBank/DDBJ databases">
        <title>Analysis of 21 Apiospora genomes using comparative genomics revels a genus with tremendous synthesis potential of carbohydrate active enzymes and secondary metabolites.</title>
        <authorList>
            <person name="Sorensen T."/>
        </authorList>
    </citation>
    <scope>NUCLEOTIDE SEQUENCE [LARGE SCALE GENOMIC DNA]</scope>
    <source>
        <strain evidence="1 2">CBS 83171</strain>
    </source>
</reference>
<accession>A0ABR1VJX8</accession>
<protein>
    <submittedName>
        <fullName evidence="1">Uncharacterized protein</fullName>
    </submittedName>
</protein>
<evidence type="ECO:0000313" key="1">
    <source>
        <dbReference type="EMBL" id="KAK8071520.1"/>
    </source>
</evidence>
<gene>
    <name evidence="1" type="ORF">PG996_004868</name>
</gene>